<dbReference type="PANTHER" id="PTHR21569">
    <property type="entry name" value="RIBOSOMAL PROTEIN S9"/>
    <property type="match status" value="1"/>
</dbReference>
<dbReference type="InterPro" id="IPR020568">
    <property type="entry name" value="Ribosomal_Su5_D2-typ_SF"/>
</dbReference>
<dbReference type="InterPro" id="IPR000754">
    <property type="entry name" value="Ribosomal_uS9"/>
</dbReference>
<geneLocation type="chloroplast" evidence="4"/>
<keyword evidence="2 4" id="KW-0689">Ribosomal protein</keyword>
<accession>A0A345UC27</accession>
<evidence type="ECO:0000256" key="1">
    <source>
        <dbReference type="ARBA" id="ARBA00005251"/>
    </source>
</evidence>
<dbReference type="GeneID" id="37624979"/>
<dbReference type="EMBL" id="MF622086">
    <property type="protein sequence ID" value="AXI98013.1"/>
    <property type="molecule type" value="Genomic_DNA"/>
</dbReference>
<dbReference type="Gene3D" id="3.30.230.10">
    <property type="match status" value="1"/>
</dbReference>
<dbReference type="InterPro" id="IPR014721">
    <property type="entry name" value="Ribsml_uS5_D2-typ_fold_subgr"/>
</dbReference>
<dbReference type="AlphaFoldDB" id="A0A345UC27"/>
<dbReference type="SUPFAM" id="SSF54211">
    <property type="entry name" value="Ribosomal protein S5 domain 2-like"/>
    <property type="match status" value="1"/>
</dbReference>
<evidence type="ECO:0000256" key="3">
    <source>
        <dbReference type="ARBA" id="ARBA00023274"/>
    </source>
</evidence>
<dbReference type="GO" id="GO:0006412">
    <property type="term" value="P:translation"/>
    <property type="evidence" value="ECO:0007669"/>
    <property type="project" value="InterPro"/>
</dbReference>
<keyword evidence="3" id="KW-0687">Ribonucleoprotein</keyword>
<dbReference type="GO" id="GO:0003735">
    <property type="term" value="F:structural constituent of ribosome"/>
    <property type="evidence" value="ECO:0007669"/>
    <property type="project" value="InterPro"/>
</dbReference>
<dbReference type="PANTHER" id="PTHR21569:SF1">
    <property type="entry name" value="SMALL RIBOSOMAL SUBUNIT PROTEIN US9M"/>
    <property type="match status" value="1"/>
</dbReference>
<keyword evidence="4" id="KW-0150">Chloroplast</keyword>
<gene>
    <name evidence="4" type="primary">rps9</name>
</gene>
<organism evidence="4">
    <name type="scientific">Euglena hiemalis</name>
    <dbReference type="NCBI Taxonomy" id="392896"/>
    <lineage>
        <taxon>Eukaryota</taxon>
        <taxon>Discoba</taxon>
        <taxon>Euglenozoa</taxon>
        <taxon>Euglenida</taxon>
        <taxon>Spirocuta</taxon>
        <taxon>Euglenophyceae</taxon>
        <taxon>Euglenales</taxon>
        <taxon>Euglenaceae</taxon>
        <taxon>Euglena</taxon>
    </lineage>
</organism>
<evidence type="ECO:0000313" key="4">
    <source>
        <dbReference type="EMBL" id="AXI98013.1"/>
    </source>
</evidence>
<dbReference type="Pfam" id="PF00380">
    <property type="entry name" value="Ribosomal_S9"/>
    <property type="match status" value="1"/>
</dbReference>
<dbReference type="RefSeq" id="YP_009512121.1">
    <property type="nucleotide sequence ID" value="NC_039156.1"/>
</dbReference>
<protein>
    <submittedName>
        <fullName evidence="4">Ribosomal protein S9</fullName>
    </submittedName>
</protein>
<name>A0A345UC27_9EUGL</name>
<reference evidence="4" key="1">
    <citation type="journal article" date="2018" name="J. Appl. Phycol.">
        <title>Intrageneric chloroplast genome comparison in the genus Euglena (Phylum: Euglenophyta) with annotated chloroplast genomes of Euglena hiemalis and Euglena clara.</title>
        <authorList>
            <person name="Ellala Hewadikaramge M."/>
            <person name="Linton E."/>
        </authorList>
    </citation>
    <scope>NUCLEOTIDE SEQUENCE</scope>
    <source>
        <strain evidence="4">CCAP1224.35</strain>
    </source>
</reference>
<dbReference type="GO" id="GO:0015935">
    <property type="term" value="C:small ribosomal subunit"/>
    <property type="evidence" value="ECO:0007669"/>
    <property type="project" value="TreeGrafter"/>
</dbReference>
<dbReference type="GO" id="GO:0003723">
    <property type="term" value="F:RNA binding"/>
    <property type="evidence" value="ECO:0007669"/>
    <property type="project" value="TreeGrafter"/>
</dbReference>
<comment type="similarity">
    <text evidence="1">Belongs to the universal ribosomal protein uS9 family.</text>
</comment>
<sequence>MKFDYLEVVGKRKSSIARIIIFLPKEGGGKITINGEQDYNYLQLSSNNPSVEIITNSPLRLLEVNNYFIHAYVKGGGLSGQAEALDLLFSKSLKSFGFSKKKIEKKLKNKMVFLTRKFFMQRKEKYGLKKARKAPQYSKR</sequence>
<proteinExistence type="inferred from homology"/>
<evidence type="ECO:0000256" key="2">
    <source>
        <dbReference type="ARBA" id="ARBA00022980"/>
    </source>
</evidence>
<keyword evidence="4" id="KW-0934">Plastid</keyword>